<accession>A0AAJ7T2W5</accession>
<evidence type="ECO:0000256" key="1">
    <source>
        <dbReference type="SAM" id="MobiDB-lite"/>
    </source>
</evidence>
<feature type="compositionally biased region" description="Polar residues" evidence="1">
    <location>
        <begin position="1"/>
        <end position="10"/>
    </location>
</feature>
<feature type="compositionally biased region" description="Low complexity" evidence="1">
    <location>
        <begin position="59"/>
        <end position="71"/>
    </location>
</feature>
<evidence type="ECO:0000313" key="2">
    <source>
        <dbReference type="Proteomes" id="UP001318040"/>
    </source>
</evidence>
<proteinExistence type="predicted"/>
<organism evidence="2 3">
    <name type="scientific">Petromyzon marinus</name>
    <name type="common">Sea lamprey</name>
    <dbReference type="NCBI Taxonomy" id="7757"/>
    <lineage>
        <taxon>Eukaryota</taxon>
        <taxon>Metazoa</taxon>
        <taxon>Chordata</taxon>
        <taxon>Craniata</taxon>
        <taxon>Vertebrata</taxon>
        <taxon>Cyclostomata</taxon>
        <taxon>Hyperoartia</taxon>
        <taxon>Petromyzontiformes</taxon>
        <taxon>Petromyzontidae</taxon>
        <taxon>Petromyzon</taxon>
    </lineage>
</organism>
<feature type="compositionally biased region" description="Pro residues" evidence="1">
    <location>
        <begin position="12"/>
        <end position="30"/>
    </location>
</feature>
<sequence length="198" mass="20942">MRTWWQSCLTPSPHPSIAPPPPLPSIPLIPPHASSSLPERVPVGGALRAPCRHGKEPSSRSLSTSLSLRSRLPTETARRHAGTRRDEAETGTQAERGACLHTHAGALLTHVSSHPKTLKPGISRNTRSPYPLLGRPAPPLMPGPGRRSPDPAGDRSASRRAALRPPPSLGGAAAETARRARAARGPRSHAATGRVSLR</sequence>
<gene>
    <name evidence="3" type="primary">LOC116942263</name>
</gene>
<protein>
    <submittedName>
        <fullName evidence="3">Transcriptional-regulating factor 1-like</fullName>
    </submittedName>
</protein>
<keyword evidence="2" id="KW-1185">Reference proteome</keyword>
<evidence type="ECO:0000313" key="3">
    <source>
        <dbReference type="RefSeq" id="XP_032809849.1"/>
    </source>
</evidence>
<dbReference type="Proteomes" id="UP001318040">
    <property type="component" value="Chromosome 14"/>
</dbReference>
<feature type="compositionally biased region" description="Basic and acidic residues" evidence="1">
    <location>
        <begin position="147"/>
        <end position="157"/>
    </location>
</feature>
<reference evidence="3" key="1">
    <citation type="submission" date="2025-08" db="UniProtKB">
        <authorList>
            <consortium name="RefSeq"/>
        </authorList>
    </citation>
    <scope>IDENTIFICATION</scope>
    <source>
        <tissue evidence="3">Sperm</tissue>
    </source>
</reference>
<dbReference type="AlphaFoldDB" id="A0AAJ7T2W5"/>
<dbReference type="KEGG" id="pmrn:116942263"/>
<feature type="region of interest" description="Disordered" evidence="1">
    <location>
        <begin position="1"/>
        <end position="198"/>
    </location>
</feature>
<dbReference type="RefSeq" id="XP_032809849.1">
    <property type="nucleotide sequence ID" value="XM_032953958.1"/>
</dbReference>
<name>A0AAJ7T2W5_PETMA</name>